<dbReference type="Gene3D" id="1.20.1530.20">
    <property type="match status" value="1"/>
</dbReference>
<proteinExistence type="inferred from homology"/>
<dbReference type="EMBL" id="JAZGQO010000011">
    <property type="protein sequence ID" value="KAK6172988.1"/>
    <property type="molecule type" value="Genomic_DNA"/>
</dbReference>
<dbReference type="Proteomes" id="UP001347796">
    <property type="component" value="Unassembled WGS sequence"/>
</dbReference>
<dbReference type="PANTHER" id="PTHR18640">
    <property type="entry name" value="SOLUTE CARRIER FAMILY 10 MEMBER 7"/>
    <property type="match status" value="1"/>
</dbReference>
<feature type="transmembrane region" description="Helical" evidence="2">
    <location>
        <begin position="79"/>
        <end position="99"/>
    </location>
</feature>
<keyword evidence="2" id="KW-0472">Membrane</keyword>
<comment type="similarity">
    <text evidence="1">Belongs to the bile acid:sodium symporter (BASS) (TC 2.A.28) family.</text>
</comment>
<evidence type="ECO:0000313" key="3">
    <source>
        <dbReference type="EMBL" id="KAK6172988.1"/>
    </source>
</evidence>
<protein>
    <recommendedName>
        <fullName evidence="5">Sodium/bile acid cotransporter</fullName>
    </recommendedName>
</protein>
<keyword evidence="2" id="KW-1133">Transmembrane helix</keyword>
<feature type="transmembrane region" description="Helical" evidence="2">
    <location>
        <begin position="12"/>
        <end position="29"/>
    </location>
</feature>
<feature type="transmembrane region" description="Helical" evidence="2">
    <location>
        <begin position="270"/>
        <end position="292"/>
    </location>
</feature>
<dbReference type="Pfam" id="PF13593">
    <property type="entry name" value="SBF_like"/>
    <property type="match status" value="1"/>
</dbReference>
<evidence type="ECO:0000313" key="4">
    <source>
        <dbReference type="Proteomes" id="UP001347796"/>
    </source>
</evidence>
<accession>A0AAN8JEC2</accession>
<organism evidence="3 4">
    <name type="scientific">Patella caerulea</name>
    <name type="common">Rayed Mediterranean limpet</name>
    <dbReference type="NCBI Taxonomy" id="87958"/>
    <lineage>
        <taxon>Eukaryota</taxon>
        <taxon>Metazoa</taxon>
        <taxon>Spiralia</taxon>
        <taxon>Lophotrochozoa</taxon>
        <taxon>Mollusca</taxon>
        <taxon>Gastropoda</taxon>
        <taxon>Patellogastropoda</taxon>
        <taxon>Patelloidea</taxon>
        <taxon>Patellidae</taxon>
        <taxon>Patella</taxon>
    </lineage>
</organism>
<dbReference type="InterPro" id="IPR016833">
    <property type="entry name" value="Put_Na-Bile_cotransptr"/>
</dbReference>
<feature type="transmembrane region" description="Helical" evidence="2">
    <location>
        <begin position="298"/>
        <end position="324"/>
    </location>
</feature>
<feature type="transmembrane region" description="Helical" evidence="2">
    <location>
        <begin position="170"/>
        <end position="188"/>
    </location>
</feature>
<reference evidence="3 4" key="1">
    <citation type="submission" date="2024-01" db="EMBL/GenBank/DDBJ databases">
        <title>The genome of the rayed Mediterranean limpet Patella caerulea (Linnaeus, 1758).</title>
        <authorList>
            <person name="Anh-Thu Weber A."/>
            <person name="Halstead-Nussloch G."/>
        </authorList>
    </citation>
    <scope>NUCLEOTIDE SEQUENCE [LARGE SCALE GENOMIC DNA]</scope>
    <source>
        <strain evidence="3">AATW-2023a</strain>
        <tissue evidence="3">Whole specimen</tissue>
    </source>
</reference>
<evidence type="ECO:0008006" key="5">
    <source>
        <dbReference type="Google" id="ProtNLM"/>
    </source>
</evidence>
<keyword evidence="4" id="KW-1185">Reference proteome</keyword>
<dbReference type="PANTHER" id="PTHR18640:SF5">
    <property type="entry name" value="SODIUM_BILE ACID COTRANSPORTER 7"/>
    <property type="match status" value="1"/>
</dbReference>
<dbReference type="GO" id="GO:0005886">
    <property type="term" value="C:plasma membrane"/>
    <property type="evidence" value="ECO:0007669"/>
    <property type="project" value="TreeGrafter"/>
</dbReference>
<feature type="transmembrane region" description="Helical" evidence="2">
    <location>
        <begin position="41"/>
        <end position="58"/>
    </location>
</feature>
<feature type="transmembrane region" description="Helical" evidence="2">
    <location>
        <begin position="200"/>
        <end position="219"/>
    </location>
</feature>
<evidence type="ECO:0000256" key="2">
    <source>
        <dbReference type="SAM" id="Phobius"/>
    </source>
</evidence>
<gene>
    <name evidence="3" type="ORF">SNE40_016531</name>
</gene>
<dbReference type="AlphaFoldDB" id="A0AAN8JEC2"/>
<feature type="transmembrane region" description="Helical" evidence="2">
    <location>
        <begin position="137"/>
        <end position="158"/>
    </location>
</feature>
<feature type="transmembrane region" description="Helical" evidence="2">
    <location>
        <begin position="239"/>
        <end position="258"/>
    </location>
</feature>
<dbReference type="InterPro" id="IPR038770">
    <property type="entry name" value="Na+/solute_symporter_sf"/>
</dbReference>
<keyword evidence="2" id="KW-0812">Transmembrane</keyword>
<feature type="transmembrane region" description="Helical" evidence="2">
    <location>
        <begin position="105"/>
        <end position="125"/>
    </location>
</feature>
<comment type="caution">
    <text evidence="3">The sequence shown here is derived from an EMBL/GenBank/DDBJ whole genome shotgun (WGS) entry which is preliminary data.</text>
</comment>
<evidence type="ECO:0000256" key="1">
    <source>
        <dbReference type="ARBA" id="ARBA00006528"/>
    </source>
</evidence>
<dbReference type="PIRSF" id="PIRSF026166">
    <property type="entry name" value="UCP026166"/>
    <property type="match status" value="1"/>
</dbReference>
<sequence length="345" mass="38078">MSFLGILIKNWFLIGIVVVILLAKIGPGVGSKGGMLYPEITVKYLAVSIIFFNSGISLKTEELAKAIYQVKLHVFVQSFTYCLFPLLVKLLIMFLDIVVPFEKLLLDGLTILSCMPPPVSSAVILTRAIGGNEAAAIFNSAFGSFLGIFVTPALVLEMVGSTAHVPASKILIQLMCTVVLPLIVGQTVRRNYKIWLERQHIPLSDIGSAILLLIIYTTFCDTFSHQNLHVDNFSLISMVLMIIILQVFLLLLVFYITARSCLNFTPQDTVALMFCCTHKSLTLGIPIIKIIFGNDDSLSIISIPLLIYHPTQILLGGLLVPVIGEWLSTTSHTRYPRLPSSTYYV</sequence>
<name>A0AAN8JEC2_PATCE</name>